<evidence type="ECO:0000256" key="6">
    <source>
        <dbReference type="ARBA" id="ARBA00047942"/>
    </source>
</evidence>
<dbReference type="GO" id="GO:0003676">
    <property type="term" value="F:nucleic acid binding"/>
    <property type="evidence" value="ECO:0007669"/>
    <property type="project" value="InterPro"/>
</dbReference>
<comment type="similarity">
    <text evidence="1">Belongs to the N(4)/N(6)-methyltransferase family.</text>
</comment>
<dbReference type="GO" id="GO:0009007">
    <property type="term" value="F:site-specific DNA-methyltransferase (adenine-specific) activity"/>
    <property type="evidence" value="ECO:0007669"/>
    <property type="project" value="UniProtKB-EC"/>
</dbReference>
<dbReference type="CDD" id="cd02440">
    <property type="entry name" value="AdoMet_MTases"/>
    <property type="match status" value="1"/>
</dbReference>
<dbReference type="GO" id="GO:0006304">
    <property type="term" value="P:DNA modification"/>
    <property type="evidence" value="ECO:0007669"/>
    <property type="project" value="InterPro"/>
</dbReference>
<dbReference type="PANTHER" id="PTHR33841">
    <property type="entry name" value="DNA METHYLTRANSFERASE YEEA-RELATED"/>
    <property type="match status" value="1"/>
</dbReference>
<feature type="domain" description="Type II methyltransferase M.TaqI-like" evidence="7">
    <location>
        <begin position="86"/>
        <end position="180"/>
    </location>
</feature>
<dbReference type="PANTHER" id="PTHR33841:SF5">
    <property type="entry name" value="DNA METHYLASE (MODIFICATION METHYLASE) (METHYLTRANSFERASE)-RELATED"/>
    <property type="match status" value="1"/>
</dbReference>
<comment type="catalytic activity">
    <reaction evidence="6">
        <text>a 2'-deoxyadenosine in DNA + S-adenosyl-L-methionine = an N(6)-methyl-2'-deoxyadenosine in DNA + S-adenosyl-L-homocysteine + H(+)</text>
        <dbReference type="Rhea" id="RHEA:15197"/>
        <dbReference type="Rhea" id="RHEA-COMP:12418"/>
        <dbReference type="Rhea" id="RHEA-COMP:12419"/>
        <dbReference type="ChEBI" id="CHEBI:15378"/>
        <dbReference type="ChEBI" id="CHEBI:57856"/>
        <dbReference type="ChEBI" id="CHEBI:59789"/>
        <dbReference type="ChEBI" id="CHEBI:90615"/>
        <dbReference type="ChEBI" id="CHEBI:90616"/>
        <dbReference type="EC" id="2.1.1.72"/>
    </reaction>
</comment>
<name>A0A449G816_NOCFR</name>
<dbReference type="Pfam" id="PF07669">
    <property type="entry name" value="Eco57I"/>
    <property type="match status" value="1"/>
</dbReference>
<keyword evidence="4 8" id="KW-0808">Transferase</keyword>
<dbReference type="Gene3D" id="3.40.50.150">
    <property type="entry name" value="Vaccinia Virus protein VP39"/>
    <property type="match status" value="1"/>
</dbReference>
<dbReference type="InterPro" id="IPR029063">
    <property type="entry name" value="SAM-dependent_MTases_sf"/>
</dbReference>
<dbReference type="SUPFAM" id="SSF53335">
    <property type="entry name" value="S-adenosyl-L-methionine-dependent methyltransferases"/>
    <property type="match status" value="1"/>
</dbReference>
<protein>
    <recommendedName>
        <fullName evidence="2">site-specific DNA-methyltransferase (adenine-specific)</fullName>
        <ecNumber evidence="2">2.1.1.72</ecNumber>
    </recommendedName>
</protein>
<dbReference type="InterPro" id="IPR002052">
    <property type="entry name" value="DNA_methylase_N6_adenine_CS"/>
</dbReference>
<proteinExistence type="inferred from homology"/>
<dbReference type="InterPro" id="IPR011639">
    <property type="entry name" value="MethylTrfase_TaqI-like_dom"/>
</dbReference>
<keyword evidence="3 8" id="KW-0489">Methyltransferase</keyword>
<evidence type="ECO:0000313" key="8">
    <source>
        <dbReference type="EMBL" id="VFA81926.1"/>
    </source>
</evidence>
<dbReference type="PRINTS" id="PR00507">
    <property type="entry name" value="N12N6MTFRASE"/>
</dbReference>
<gene>
    <name evidence="8" type="ORF">NCTC1935_00350</name>
</gene>
<sequence length="452" mass="49121">MLRVLDPGAGSGSLTAALVERVLTEAPHLSVDLVAVEIDPVVADFAGATLDDCARTASERGATVTSRVVVGDFIELRTAGLFKDVLSERFDIVIMNPPYVKLAAGSAHRKRLRQAVVDCPNLYAAFLALGADALRAGGQLVAITPRSFANGPYFEQFRRYLLGELALDRLHTFESRSTVFADTGVLQENLVLSATRGGEREKVMLSISSGHTDTAVEHVVDYEEIVRPGDPHQFLRISAGDADTAVAELMASMPSTLIDIDLHVSTGRVVDFRSRECLLDGPEPGSVPLIYPGNLRNGVVEWPREIRKPQGFAAHTDKDRKLLMPTGAYVLVKRFSAKEERRRIVAAVWNPETDGATPVAFENHVNVFHSGGKGMDLATAVGLSLWLNSTAVDKFFRTFSGHTQVNATDLRTLRYPTADALRSLGLGRTPVLPDQDSIDALVHEHLLGDHDV</sequence>
<dbReference type="AlphaFoldDB" id="A0A449G816"/>
<evidence type="ECO:0000259" key="7">
    <source>
        <dbReference type="Pfam" id="PF07669"/>
    </source>
</evidence>
<evidence type="ECO:0000256" key="2">
    <source>
        <dbReference type="ARBA" id="ARBA00011900"/>
    </source>
</evidence>
<dbReference type="GO" id="GO:0032259">
    <property type="term" value="P:methylation"/>
    <property type="evidence" value="ECO:0007669"/>
    <property type="project" value="UniProtKB-KW"/>
</dbReference>
<dbReference type="InterPro" id="IPR050953">
    <property type="entry name" value="N4_N6_ade-DNA_methylase"/>
</dbReference>
<reference evidence="8" key="1">
    <citation type="submission" date="2019-02" db="EMBL/GenBank/DDBJ databases">
        <authorList>
            <consortium name="Pathogen Informatics"/>
        </authorList>
    </citation>
    <scope>NUCLEOTIDE SEQUENCE</scope>
    <source>
        <strain evidence="8">3012STDY6733949</strain>
    </source>
</reference>
<dbReference type="EMBL" id="CAACYE010000005">
    <property type="protein sequence ID" value="VFA81926.1"/>
    <property type="molecule type" value="Genomic_DNA"/>
</dbReference>
<dbReference type="PROSITE" id="PS00092">
    <property type="entry name" value="N6_MTASE"/>
    <property type="match status" value="1"/>
</dbReference>
<keyword evidence="5" id="KW-0949">S-adenosyl-L-methionine</keyword>
<evidence type="ECO:0000256" key="3">
    <source>
        <dbReference type="ARBA" id="ARBA00022603"/>
    </source>
</evidence>
<evidence type="ECO:0000256" key="5">
    <source>
        <dbReference type="ARBA" id="ARBA00022691"/>
    </source>
</evidence>
<dbReference type="EC" id="2.1.1.72" evidence="2"/>
<accession>A0A449G816</accession>
<evidence type="ECO:0000256" key="4">
    <source>
        <dbReference type="ARBA" id="ARBA00022679"/>
    </source>
</evidence>
<organism evidence="8">
    <name type="scientific">Nocardia farcinica</name>
    <dbReference type="NCBI Taxonomy" id="37329"/>
    <lineage>
        <taxon>Bacteria</taxon>
        <taxon>Bacillati</taxon>
        <taxon>Actinomycetota</taxon>
        <taxon>Actinomycetes</taxon>
        <taxon>Mycobacteriales</taxon>
        <taxon>Nocardiaceae</taxon>
        <taxon>Nocardia</taxon>
    </lineage>
</organism>
<evidence type="ECO:0000256" key="1">
    <source>
        <dbReference type="ARBA" id="ARBA00006594"/>
    </source>
</evidence>